<dbReference type="EMBL" id="CP103300">
    <property type="protein sequence ID" value="UYM18078.1"/>
    <property type="molecule type" value="Genomic_DNA"/>
</dbReference>
<accession>A0ABY6GZ49</accession>
<dbReference type="Pfam" id="PF09195">
    <property type="entry name" value="Endonuc-BglII"/>
    <property type="match status" value="1"/>
</dbReference>
<evidence type="ECO:0000313" key="2">
    <source>
        <dbReference type="Proteomes" id="UP001163255"/>
    </source>
</evidence>
<name>A0ABY6GZ49_9GAMM</name>
<reference evidence="1" key="1">
    <citation type="submission" date="2022-10" db="EMBL/GenBank/DDBJ databases">
        <title>Completed Genome Sequence of two octocoral isolated bacterium, Endozoicomonas euniceicola EF212T and Endozoicomonas gorgoniicola PS125T.</title>
        <authorList>
            <person name="Chiou Y.-J."/>
            <person name="Chen Y.-H."/>
        </authorList>
    </citation>
    <scope>NUCLEOTIDE SEQUENCE</scope>
    <source>
        <strain evidence="1">EF212</strain>
    </source>
</reference>
<dbReference type="InterPro" id="IPR011335">
    <property type="entry name" value="Restrct_endonuc-II-like"/>
</dbReference>
<dbReference type="SUPFAM" id="SSF52980">
    <property type="entry name" value="Restriction endonuclease-like"/>
    <property type="match status" value="1"/>
</dbReference>
<sequence>MSIEILPHGIRSKYEIHERKHACAILQNDFPNEWRDIVQVLDAFELKNSYITTPGGRKSQVSEFIDNSLYQRGWVERHFNTSVVVDGYHRESPTHDIDCYRNRVALEIEWNNKDPFYDRDLNNFRLLHELDVISVGVIITRCTELQQIFNDIGRGASYGSSTTHMGKLMPKVNGGGSGGCPLLIFGISPALYNPCA</sequence>
<dbReference type="RefSeq" id="WP_262600847.1">
    <property type="nucleotide sequence ID" value="NZ_CP103300.1"/>
</dbReference>
<evidence type="ECO:0008006" key="3">
    <source>
        <dbReference type="Google" id="ProtNLM"/>
    </source>
</evidence>
<dbReference type="Proteomes" id="UP001163255">
    <property type="component" value="Chromosome"/>
</dbReference>
<evidence type="ECO:0000313" key="1">
    <source>
        <dbReference type="EMBL" id="UYM18078.1"/>
    </source>
</evidence>
<dbReference type="InterPro" id="IPR015278">
    <property type="entry name" value="BglII-like"/>
</dbReference>
<dbReference type="Gene3D" id="3.40.91.20">
    <property type="match status" value="1"/>
</dbReference>
<gene>
    <name evidence="1" type="ORF">NX720_09285</name>
</gene>
<organism evidence="1 2">
    <name type="scientific">Endozoicomonas euniceicola</name>
    <dbReference type="NCBI Taxonomy" id="1234143"/>
    <lineage>
        <taxon>Bacteria</taxon>
        <taxon>Pseudomonadati</taxon>
        <taxon>Pseudomonadota</taxon>
        <taxon>Gammaproteobacteria</taxon>
        <taxon>Oceanospirillales</taxon>
        <taxon>Endozoicomonadaceae</taxon>
        <taxon>Endozoicomonas</taxon>
    </lineage>
</organism>
<dbReference type="InterPro" id="IPR011338">
    <property type="entry name" value="BamHI/BglII/BstY"/>
</dbReference>
<proteinExistence type="predicted"/>
<keyword evidence="2" id="KW-1185">Reference proteome</keyword>
<protein>
    <recommendedName>
        <fullName evidence="3">Restriction endonuclease</fullName>
    </recommendedName>
</protein>